<feature type="transmembrane region" description="Helical" evidence="1">
    <location>
        <begin position="108"/>
        <end position="125"/>
    </location>
</feature>
<organism evidence="2 4">
    <name type="scientific">Lactococcus lactis</name>
    <dbReference type="NCBI Taxonomy" id="1358"/>
    <lineage>
        <taxon>Bacteria</taxon>
        <taxon>Bacillati</taxon>
        <taxon>Bacillota</taxon>
        <taxon>Bacilli</taxon>
        <taxon>Lactobacillales</taxon>
        <taxon>Streptococcaceae</taxon>
        <taxon>Lactococcus</taxon>
    </lineage>
</organism>
<dbReference type="RefSeq" id="WP_242328204.1">
    <property type="nucleotide sequence ID" value="NZ_CAKOCK010000070.1"/>
</dbReference>
<accession>A0AAW5TMI2</accession>
<dbReference type="AlphaFoldDB" id="A0AAW5TMI2"/>
<keyword evidence="1" id="KW-0812">Transmembrane</keyword>
<sequence>MNEQELNELMRQLDVRYVLKEELSTEVLHVVGQKYATREEFSKALGRIDALIEDQQKNTQLLSQIYDFLQEHRENDSEAKIKLKVLEERLNAMDKSAFQLFLERRTPAALLAKTALLALMAFLALDFTSQLLGEKANAFMEHNGCYVAIVTLIGSLLTTLTTKGKN</sequence>
<evidence type="ECO:0000313" key="3">
    <source>
        <dbReference type="EMBL" id="MCW2280412.1"/>
    </source>
</evidence>
<protein>
    <submittedName>
        <fullName evidence="2">Uncharacterized protein</fullName>
    </submittedName>
</protein>
<evidence type="ECO:0000313" key="2">
    <source>
        <dbReference type="EMBL" id="MCW2279868.1"/>
    </source>
</evidence>
<dbReference type="EMBL" id="JAOQNN010000001">
    <property type="protein sequence ID" value="MCW2280412.1"/>
    <property type="molecule type" value="Genomic_DNA"/>
</dbReference>
<evidence type="ECO:0000313" key="4">
    <source>
        <dbReference type="Proteomes" id="UP001207687"/>
    </source>
</evidence>
<dbReference type="EMBL" id="JAOQNN010000001">
    <property type="protein sequence ID" value="MCW2279868.1"/>
    <property type="molecule type" value="Genomic_DNA"/>
</dbReference>
<feature type="transmembrane region" description="Helical" evidence="1">
    <location>
        <begin position="145"/>
        <end position="162"/>
    </location>
</feature>
<evidence type="ECO:0000256" key="1">
    <source>
        <dbReference type="SAM" id="Phobius"/>
    </source>
</evidence>
<comment type="caution">
    <text evidence="2">The sequence shown here is derived from an EMBL/GenBank/DDBJ whole genome shotgun (WGS) entry which is preliminary data.</text>
</comment>
<reference evidence="2" key="1">
    <citation type="submission" date="2023-08" db="EMBL/GenBank/DDBJ databases">
        <title>Genomic analyses of the natural microbiome of Caenorhabditis elegans.</title>
        <authorList>
            <person name="Samuel B."/>
        </authorList>
    </citation>
    <scope>NUCLEOTIDE SEQUENCE</scope>
    <source>
        <strain evidence="2">BIGb0220</strain>
    </source>
</reference>
<dbReference type="Proteomes" id="UP001207687">
    <property type="component" value="Unassembled WGS sequence"/>
</dbReference>
<keyword evidence="1" id="KW-1133">Transmembrane helix</keyword>
<keyword evidence="1" id="KW-0472">Membrane</keyword>
<gene>
    <name evidence="2" type="ORF">M2256_000326</name>
    <name evidence="3" type="ORF">M2256_000870</name>
</gene>
<proteinExistence type="predicted"/>
<name>A0AAW5TMI2_9LACT</name>